<dbReference type="EC" id="1.14.13.81" evidence="11"/>
<keyword evidence="5 11" id="KW-0479">Metal-binding</keyword>
<evidence type="ECO:0000256" key="3">
    <source>
        <dbReference type="ARBA" id="ARBA00006550"/>
    </source>
</evidence>
<accession>A0A4Y9EMU6</accession>
<comment type="cofactor">
    <cofactor evidence="1 11">
        <name>Fe cation</name>
        <dbReference type="ChEBI" id="CHEBI:24875"/>
    </cofactor>
</comment>
<keyword evidence="14" id="KW-1185">Reference proteome</keyword>
<keyword evidence="9 11" id="KW-0149">Chlorophyll biosynthesis</keyword>
<evidence type="ECO:0000259" key="12">
    <source>
        <dbReference type="Pfam" id="PF02915"/>
    </source>
</evidence>
<proteinExistence type="inferred from homology"/>
<dbReference type="InterPro" id="IPR003251">
    <property type="entry name" value="Rr_diiron-bd_dom"/>
</dbReference>
<evidence type="ECO:0000313" key="13">
    <source>
        <dbReference type="EMBL" id="TFU03111.1"/>
    </source>
</evidence>
<gene>
    <name evidence="11 13" type="primary">acsF</name>
    <name evidence="13" type="ORF">EUV02_07900</name>
</gene>
<dbReference type="NCBIfam" id="TIGR02029">
    <property type="entry name" value="AcsF"/>
    <property type="match status" value="1"/>
</dbReference>
<evidence type="ECO:0000256" key="6">
    <source>
        <dbReference type="ARBA" id="ARBA00022857"/>
    </source>
</evidence>
<evidence type="ECO:0000256" key="1">
    <source>
        <dbReference type="ARBA" id="ARBA00001962"/>
    </source>
</evidence>
<dbReference type="PANTHER" id="PTHR31053">
    <property type="entry name" value="MAGNESIUM-PROTOPORPHYRIN IX MONOMETHYL ESTER [OXIDATIVE] CYCLASE, CHLOROPLASTIC"/>
    <property type="match status" value="1"/>
</dbReference>
<dbReference type="GO" id="GO:0005506">
    <property type="term" value="F:iron ion binding"/>
    <property type="evidence" value="ECO:0007669"/>
    <property type="project" value="UniProtKB-UniRule"/>
</dbReference>
<dbReference type="GO" id="GO:0036070">
    <property type="term" value="P:light-independent bacteriochlorophyll biosynthetic process"/>
    <property type="evidence" value="ECO:0007669"/>
    <property type="project" value="UniProtKB-UniRule"/>
</dbReference>
<evidence type="ECO:0000256" key="8">
    <source>
        <dbReference type="ARBA" id="ARBA00023004"/>
    </source>
</evidence>
<comment type="pathway">
    <text evidence="2">Porphyrin-containing compound metabolism; chlorophyll biosynthesis.</text>
</comment>
<sequence>MNAITPISRDTAGDTMSIARAETILSPRFYTTDFAAMDRIDVSAVRADWDALIAEMVNDPNKRHFKRTQAFEGVIESLPEELREEFIDFLVSSLTSEFSGCILYAEIAKRATNPDVKQLFKLMSRDESRHAGFINETLKDAGIGVDLGFLTRTKKYTYFRPKFIFYATYLSEKIGYSRYITIFRHLAQHPELRFHPIFNWFEEWCNDEYRHGEAFAVLLRSDTKLLTGVNKLWIRFFLVAVYATMYVRDHNRPAFHKALGMDPTTYDHRVFAICSEITRQVFPVVLDTDAPQFAAGLERMRLISGSIDAAKAQGGLMGGVKRIGLVAAAAVNFARLYLTPVKRNVAPAAVRLAPVW</sequence>
<dbReference type="GO" id="GO:0048529">
    <property type="term" value="F:magnesium-protoporphyrin IX monomethyl ester (oxidative) cyclase activity"/>
    <property type="evidence" value="ECO:0007669"/>
    <property type="project" value="UniProtKB-UniRule"/>
</dbReference>
<dbReference type="GO" id="GO:0015979">
    <property type="term" value="P:photosynthesis"/>
    <property type="evidence" value="ECO:0007669"/>
    <property type="project" value="UniProtKB-UniRule"/>
</dbReference>
<dbReference type="UniPathway" id="UPA00668"/>
<evidence type="ECO:0000256" key="4">
    <source>
        <dbReference type="ARBA" id="ARBA00022531"/>
    </source>
</evidence>
<feature type="domain" description="Rubrerythrin diiron-binding" evidence="12">
    <location>
        <begin position="88"/>
        <end position="218"/>
    </location>
</feature>
<evidence type="ECO:0000256" key="9">
    <source>
        <dbReference type="ARBA" id="ARBA00023171"/>
    </source>
</evidence>
<evidence type="ECO:0000256" key="11">
    <source>
        <dbReference type="HAMAP-Rule" id="MF_01840"/>
    </source>
</evidence>
<keyword evidence="4 11" id="KW-0602">Photosynthesis</keyword>
<comment type="function">
    <text evidence="11">Catalyzes the formation of the isocyclic ring in chlorophyll biosynthesis. Mediates the cyclase reaction, which results in the formation of divinylprotochlorophyllide (Pchlide) characteristic of all chlorophylls from magnesium-protoporphyrin IX 13-monomethyl ester (MgPMME).</text>
</comment>
<dbReference type="Gene3D" id="1.20.1260.10">
    <property type="match status" value="1"/>
</dbReference>
<dbReference type="AlphaFoldDB" id="A0A4Y9EMU6"/>
<evidence type="ECO:0000256" key="10">
    <source>
        <dbReference type="ARBA" id="ARBA00049231"/>
    </source>
</evidence>
<dbReference type="EMBL" id="SIHO01000002">
    <property type="protein sequence ID" value="TFU03111.1"/>
    <property type="molecule type" value="Genomic_DNA"/>
</dbReference>
<dbReference type="Proteomes" id="UP000297737">
    <property type="component" value="Unassembled WGS sequence"/>
</dbReference>
<dbReference type="InterPro" id="IPR012347">
    <property type="entry name" value="Ferritin-like"/>
</dbReference>
<comment type="caution">
    <text evidence="13">The sequence shown here is derived from an EMBL/GenBank/DDBJ whole genome shotgun (WGS) entry which is preliminary data.</text>
</comment>
<evidence type="ECO:0000256" key="2">
    <source>
        <dbReference type="ARBA" id="ARBA00005173"/>
    </source>
</evidence>
<dbReference type="Pfam" id="PF02915">
    <property type="entry name" value="Rubrerythrin"/>
    <property type="match status" value="1"/>
</dbReference>
<name>A0A4Y9EMU6_9SPHN</name>
<comment type="pathway">
    <text evidence="11">Porphyrin-containing compound metabolism; bacteriochlorophyll biosynthesis (light-independent).</text>
</comment>
<organism evidence="13 14">
    <name type="scientific">Glacieibacterium arshaanense</name>
    <dbReference type="NCBI Taxonomy" id="2511025"/>
    <lineage>
        <taxon>Bacteria</taxon>
        <taxon>Pseudomonadati</taxon>
        <taxon>Pseudomonadota</taxon>
        <taxon>Alphaproteobacteria</taxon>
        <taxon>Sphingomonadales</taxon>
        <taxon>Sphingosinicellaceae</taxon>
        <taxon>Glacieibacterium</taxon>
    </lineage>
</organism>
<dbReference type="PANTHER" id="PTHR31053:SF2">
    <property type="entry name" value="MAGNESIUM-PROTOPORPHYRIN IX MONOMETHYL ESTER [OXIDATIVE] CYCLASE, CHLOROPLASTIC"/>
    <property type="match status" value="1"/>
</dbReference>
<evidence type="ECO:0000256" key="7">
    <source>
        <dbReference type="ARBA" id="ARBA00023002"/>
    </source>
</evidence>
<dbReference type="CDD" id="cd01047">
    <property type="entry name" value="ACSF"/>
    <property type="match status" value="1"/>
</dbReference>
<dbReference type="InterPro" id="IPR009078">
    <property type="entry name" value="Ferritin-like_SF"/>
</dbReference>
<dbReference type="SUPFAM" id="SSF47240">
    <property type="entry name" value="Ferritin-like"/>
    <property type="match status" value="1"/>
</dbReference>
<protein>
    <recommendedName>
        <fullName evidence="11">Aerobic magnesium-protoporphyrin IX monomethyl ester [oxidative] cyclase</fullName>
        <shortName evidence="11">Aerobic Mg-protoporphyrin IX monomethyl ester oxidative cyclase</shortName>
        <ecNumber evidence="11">1.14.13.81</ecNumber>
    </recommendedName>
</protein>
<reference evidence="13 14" key="1">
    <citation type="submission" date="2019-02" db="EMBL/GenBank/DDBJ databases">
        <title>Polymorphobacter sp. isolated from the lake at the Tibet of China.</title>
        <authorList>
            <person name="Li A."/>
        </authorList>
    </citation>
    <scope>NUCLEOTIDE SEQUENCE [LARGE SCALE GENOMIC DNA]</scope>
    <source>
        <strain evidence="13 14">DJ1R-1</strain>
    </source>
</reference>
<dbReference type="OrthoDB" id="141643at2"/>
<evidence type="ECO:0000256" key="5">
    <source>
        <dbReference type="ARBA" id="ARBA00022723"/>
    </source>
</evidence>
<dbReference type="NCBIfam" id="NF010172">
    <property type="entry name" value="PRK13654.1"/>
    <property type="match status" value="1"/>
</dbReference>
<dbReference type="UniPathway" id="UPA00671"/>
<dbReference type="InterPro" id="IPR008434">
    <property type="entry name" value="AcsF"/>
</dbReference>
<evidence type="ECO:0000313" key="14">
    <source>
        <dbReference type="Proteomes" id="UP000297737"/>
    </source>
</evidence>
<dbReference type="HAMAP" id="MF_01840">
    <property type="entry name" value="AcsF"/>
    <property type="match status" value="1"/>
</dbReference>
<keyword evidence="7 11" id="KW-0560">Oxidoreductase</keyword>
<keyword evidence="6 11" id="KW-0521">NADP</keyword>
<dbReference type="RefSeq" id="WP_135245703.1">
    <property type="nucleotide sequence ID" value="NZ_SIHO01000002.1"/>
</dbReference>
<comment type="similarity">
    <text evidence="3 11">Belongs to the AcsF family.</text>
</comment>
<comment type="catalytic activity">
    <reaction evidence="10 11">
        <text>Mg-protoporphyrin IX 13-monomethyl ester + 3 NADPH + 3 O2 + 2 H(+) = 3,8-divinyl protochlorophyllide a + 3 NADP(+) + 5 H2O</text>
        <dbReference type="Rhea" id="RHEA:33235"/>
        <dbReference type="ChEBI" id="CHEBI:15377"/>
        <dbReference type="ChEBI" id="CHEBI:15378"/>
        <dbReference type="ChEBI" id="CHEBI:15379"/>
        <dbReference type="ChEBI" id="CHEBI:57783"/>
        <dbReference type="ChEBI" id="CHEBI:58349"/>
        <dbReference type="ChEBI" id="CHEBI:58632"/>
        <dbReference type="ChEBI" id="CHEBI:60491"/>
        <dbReference type="EC" id="1.14.13.81"/>
    </reaction>
</comment>
<keyword evidence="11" id="KW-0077">Bacteriochlorophyll biosynthesis</keyword>
<keyword evidence="8 11" id="KW-0408">Iron</keyword>